<dbReference type="CDD" id="cd02947">
    <property type="entry name" value="TRX_family"/>
    <property type="match status" value="1"/>
</dbReference>
<gene>
    <name evidence="1" type="ORF">KACHI17_18050</name>
</gene>
<accession>A0AAT9GK02</accession>
<proteinExistence type="predicted"/>
<name>A0AAT9GK02_9BACT</name>
<sequence length="177" mass="20131">MTIQSSILAQTRTPFANIEVKNSYGEPMLLGHCDLSFLQQGVYKSWYQPGYDSYVPDSSVIRSLNGSLKGKQIDIFLGTWCGDSKREVPRMMKILALSGMDLQQVRLIFVSNEANSYKQSPQHEEAGKNIKRVPTMIIYENGIEIGRIVEYPIVSLEKDMLSIIRQEKYVPNYGLMN</sequence>
<protein>
    <recommendedName>
        <fullName evidence="2">Thioredoxin</fullName>
    </recommendedName>
</protein>
<dbReference type="SUPFAM" id="SSF52833">
    <property type="entry name" value="Thioredoxin-like"/>
    <property type="match status" value="1"/>
</dbReference>
<reference evidence="1" key="1">
    <citation type="submission" date="2024-02" db="EMBL/GenBank/DDBJ databases">
        <title>Sediminibacterium planktonica sp. nov. and Sediminibacterium longus sp. nov., isolated from surface lake and river water.</title>
        <authorList>
            <person name="Watanabe K."/>
            <person name="Takemine S."/>
            <person name="Ishii Y."/>
            <person name="Ogata Y."/>
            <person name="Shindo C."/>
            <person name="Suda W."/>
        </authorList>
    </citation>
    <scope>NUCLEOTIDE SEQUENCE</scope>
    <source>
        <strain evidence="1">KACHI17</strain>
    </source>
</reference>
<dbReference type="InterPro" id="IPR036249">
    <property type="entry name" value="Thioredoxin-like_sf"/>
</dbReference>
<dbReference type="AlphaFoldDB" id="A0AAT9GK02"/>
<organism evidence="1">
    <name type="scientific">Sediminibacterium sp. KACHI17</name>
    <dbReference type="NCBI Taxonomy" id="1751071"/>
    <lineage>
        <taxon>Bacteria</taxon>
        <taxon>Pseudomonadati</taxon>
        <taxon>Bacteroidota</taxon>
        <taxon>Chitinophagia</taxon>
        <taxon>Chitinophagales</taxon>
        <taxon>Chitinophagaceae</taxon>
        <taxon>Sediminibacterium</taxon>
    </lineage>
</organism>
<evidence type="ECO:0008006" key="2">
    <source>
        <dbReference type="Google" id="ProtNLM"/>
    </source>
</evidence>
<dbReference type="Gene3D" id="3.40.30.10">
    <property type="entry name" value="Glutaredoxin"/>
    <property type="match status" value="1"/>
</dbReference>
<evidence type="ECO:0000313" key="1">
    <source>
        <dbReference type="EMBL" id="BFG70924.1"/>
    </source>
</evidence>
<dbReference type="EMBL" id="AP029612">
    <property type="protein sequence ID" value="BFG70924.1"/>
    <property type="molecule type" value="Genomic_DNA"/>
</dbReference>